<dbReference type="Proteomes" id="UP000501753">
    <property type="component" value="Chromosome"/>
</dbReference>
<dbReference type="GO" id="GO:0016616">
    <property type="term" value="F:oxidoreductase activity, acting on the CH-OH group of donors, NAD or NADP as acceptor"/>
    <property type="evidence" value="ECO:0007669"/>
    <property type="project" value="InterPro"/>
</dbReference>
<dbReference type="PANTHER" id="PTHR43491:SF1">
    <property type="entry name" value="UDP-N-ACETYL-D-MANNOSAMINE DEHYDROGENASE"/>
    <property type="match status" value="1"/>
</dbReference>
<evidence type="ECO:0000313" key="5">
    <source>
        <dbReference type="EMBL" id="AZS89789.1"/>
    </source>
</evidence>
<dbReference type="InterPro" id="IPR036291">
    <property type="entry name" value="NAD(P)-bd_dom_sf"/>
</dbReference>
<dbReference type="SUPFAM" id="SSF48179">
    <property type="entry name" value="6-phosphogluconate dehydrogenase C-terminal domain-like"/>
    <property type="match status" value="1"/>
</dbReference>
<keyword evidence="8" id="KW-1185">Reference proteome</keyword>
<dbReference type="SUPFAM" id="SSF51735">
    <property type="entry name" value="NAD(P)-binding Rossmann-fold domains"/>
    <property type="match status" value="1"/>
</dbReference>
<evidence type="ECO:0000313" key="6">
    <source>
        <dbReference type="EMBL" id="QCN90841.1"/>
    </source>
</evidence>
<dbReference type="InterPro" id="IPR014026">
    <property type="entry name" value="UDP-Glc/GDP-Man_DH_dimer"/>
</dbReference>
<dbReference type="InterPro" id="IPR001732">
    <property type="entry name" value="UDP-Glc/GDP-Man_DH_N"/>
</dbReference>
<evidence type="ECO:0000313" key="7">
    <source>
        <dbReference type="Proteomes" id="UP000271291"/>
    </source>
</evidence>
<dbReference type="InterPro" id="IPR017476">
    <property type="entry name" value="UDP-Glc/GDP-Man"/>
</dbReference>
<evidence type="ECO:0000256" key="3">
    <source>
        <dbReference type="PIRNR" id="PIRNR000124"/>
    </source>
</evidence>
<dbReference type="InterPro" id="IPR036220">
    <property type="entry name" value="UDP-Glc/GDP-Man_DH_C_sf"/>
</dbReference>
<dbReference type="GO" id="GO:0051287">
    <property type="term" value="F:NAD binding"/>
    <property type="evidence" value="ECO:0007669"/>
    <property type="project" value="InterPro"/>
</dbReference>
<comment type="similarity">
    <text evidence="3">Belongs to the UDP-glucose/GDP-mannose dehydrogenase family.</text>
</comment>
<organism evidence="5 7">
    <name type="scientific">Streptomyces griseoviridis</name>
    <dbReference type="NCBI Taxonomy" id="45398"/>
    <lineage>
        <taxon>Bacteria</taxon>
        <taxon>Bacillati</taxon>
        <taxon>Actinomycetota</taxon>
        <taxon>Actinomycetes</taxon>
        <taxon>Kitasatosporales</taxon>
        <taxon>Streptomycetaceae</taxon>
        <taxon>Streptomyces</taxon>
    </lineage>
</organism>
<accession>A0A3Q9L1S0</accession>
<dbReference type="KEGG" id="sgd:ELQ87_09375"/>
<dbReference type="EMBL" id="CP034687">
    <property type="protein sequence ID" value="AZS89789.1"/>
    <property type="molecule type" value="Genomic_DNA"/>
</dbReference>
<dbReference type="SMART" id="SM00984">
    <property type="entry name" value="UDPG_MGDP_dh_C"/>
    <property type="match status" value="1"/>
</dbReference>
<dbReference type="PANTHER" id="PTHR43491">
    <property type="entry name" value="UDP-N-ACETYL-D-MANNOSAMINE DEHYDROGENASE"/>
    <property type="match status" value="1"/>
</dbReference>
<dbReference type="AlphaFoldDB" id="A0A3Q9L1S0"/>
<dbReference type="Pfam" id="PF03721">
    <property type="entry name" value="UDPG_MGDP_dh_N"/>
    <property type="match status" value="1"/>
</dbReference>
<dbReference type="InterPro" id="IPR014027">
    <property type="entry name" value="UDP-Glc/GDP-Man_DH_C"/>
</dbReference>
<keyword evidence="2" id="KW-0520">NAD</keyword>
<sequence>MRTVVLGQGYVGLPLAIRAAQVGYQVVGFDTDADRVKRLQAADSLSPDVPAEQIAAALANGLYAPTTRPEDLAGFEVAIIAVPTPLRDGAPDLSAIEHAGLVLAPHLQPGCVIILESTTYPGTTDDVLKPILESASGLRAGEDFHLGYSPERIDPGNRIWTLQNTPKIVSGIDDASLKAVSDFYQSLVETVVEVATVRDAELAKLLENTFRQVNIALVNELAVHAKQLGTDIWAALDAASTKPFGFMRFSPGPGVGGHCLPVDPTYLSWQVRRKTGRSLRLVDAANEVNSAMPAYIVQRLTDALNRKGLPVNRSRILLLGMAYKPNTADIRNSPTITIARLLAEHGAQIEIADPHVGDPFGLDARVHHTRLTVNNVAASDAVVLLTDHDAFDLRLIEDHAPYVLDCRARLSGMNVERL</sequence>
<evidence type="ECO:0000313" key="8">
    <source>
        <dbReference type="Proteomes" id="UP000501753"/>
    </source>
</evidence>
<dbReference type="GO" id="GO:0016628">
    <property type="term" value="F:oxidoreductase activity, acting on the CH-CH group of donors, NAD or NADP as acceptor"/>
    <property type="evidence" value="ECO:0007669"/>
    <property type="project" value="InterPro"/>
</dbReference>
<reference evidence="6 8" key="1">
    <citation type="submission" date="2018-04" db="EMBL/GenBank/DDBJ databases">
        <title>Complete genome sequences of Streptomyces griseoviridis K61 and characterization of antagonistic properties of biological control agents.</title>
        <authorList>
            <person name="Mariita R.M."/>
            <person name="Sello J.K."/>
        </authorList>
    </citation>
    <scope>NUCLEOTIDE SEQUENCE [LARGE SCALE GENOMIC DNA]</scope>
    <source>
        <strain evidence="6 8">K61</strain>
    </source>
</reference>
<dbReference type="Gene3D" id="3.40.50.720">
    <property type="entry name" value="NAD(P)-binding Rossmann-like Domain"/>
    <property type="match status" value="2"/>
</dbReference>
<name>A0A3Q9L1S0_STRGD</name>
<dbReference type="Proteomes" id="UP000271291">
    <property type="component" value="Chromosome"/>
</dbReference>
<dbReference type="InterPro" id="IPR008927">
    <property type="entry name" value="6-PGluconate_DH-like_C_sf"/>
</dbReference>
<gene>
    <name evidence="6" type="ORF">DDJ31_29950</name>
    <name evidence="5" type="ORF">ELQ87_09375</name>
</gene>
<dbReference type="InterPro" id="IPR028359">
    <property type="entry name" value="UDP_ManNAc/GlcNAc_DH"/>
</dbReference>
<dbReference type="Pfam" id="PF00984">
    <property type="entry name" value="UDPG_MGDP_dh"/>
    <property type="match status" value="1"/>
</dbReference>
<reference evidence="5 7" key="2">
    <citation type="submission" date="2018-12" db="EMBL/GenBank/DDBJ databases">
        <title>Streptomyces griseoviridis F1-27 complete genome.</title>
        <authorList>
            <person name="Mariita R.M."/>
            <person name="Sello J.K."/>
        </authorList>
    </citation>
    <scope>NUCLEOTIDE SEQUENCE [LARGE SCALE GENOMIC DNA]</scope>
    <source>
        <strain evidence="5 7">F1-27</strain>
    </source>
</reference>
<dbReference type="PIRSF" id="PIRSF500136">
    <property type="entry name" value="UDP_ManNAc_DH"/>
    <property type="match status" value="1"/>
</dbReference>
<proteinExistence type="inferred from homology"/>
<evidence type="ECO:0000259" key="4">
    <source>
        <dbReference type="SMART" id="SM00984"/>
    </source>
</evidence>
<keyword evidence="1" id="KW-0560">Oxidoreductase</keyword>
<evidence type="ECO:0000256" key="2">
    <source>
        <dbReference type="ARBA" id="ARBA00023027"/>
    </source>
</evidence>
<dbReference type="Pfam" id="PF03720">
    <property type="entry name" value="UDPG_MGDP_dh_C"/>
    <property type="match status" value="1"/>
</dbReference>
<dbReference type="EMBL" id="CP029078">
    <property type="protein sequence ID" value="QCN90841.1"/>
    <property type="molecule type" value="Genomic_DNA"/>
</dbReference>
<dbReference type="SUPFAM" id="SSF52413">
    <property type="entry name" value="UDP-glucose/GDP-mannose dehydrogenase C-terminal domain"/>
    <property type="match status" value="1"/>
</dbReference>
<dbReference type="OrthoDB" id="5193947at2"/>
<protein>
    <submittedName>
        <fullName evidence="5">Nucleotide sugar dehydrogenase</fullName>
    </submittedName>
</protein>
<evidence type="ECO:0000256" key="1">
    <source>
        <dbReference type="ARBA" id="ARBA00023002"/>
    </source>
</evidence>
<dbReference type="PIRSF" id="PIRSF000124">
    <property type="entry name" value="UDPglc_GDPman_dh"/>
    <property type="match status" value="1"/>
</dbReference>
<dbReference type="GO" id="GO:0000271">
    <property type="term" value="P:polysaccharide biosynthetic process"/>
    <property type="evidence" value="ECO:0007669"/>
    <property type="project" value="InterPro"/>
</dbReference>
<dbReference type="NCBIfam" id="TIGR03026">
    <property type="entry name" value="NDP-sugDHase"/>
    <property type="match status" value="1"/>
</dbReference>
<feature type="domain" description="UDP-glucose/GDP-mannose dehydrogenase C-terminal" evidence="4">
    <location>
        <begin position="317"/>
        <end position="412"/>
    </location>
</feature>